<dbReference type="EMBL" id="JBHRTB010000010">
    <property type="protein sequence ID" value="MFC3144211.1"/>
    <property type="molecule type" value="Genomic_DNA"/>
</dbReference>
<feature type="domain" description="GFO/IDH/MocA-like oxidoreductase" evidence="2">
    <location>
        <begin position="133"/>
        <end position="263"/>
    </location>
</feature>
<dbReference type="InterPro" id="IPR036291">
    <property type="entry name" value="NAD(P)-bd_dom_sf"/>
</dbReference>
<dbReference type="SUPFAM" id="SSF55347">
    <property type="entry name" value="Glyceraldehyde-3-phosphate dehydrogenase-like, C-terminal domain"/>
    <property type="match status" value="1"/>
</dbReference>
<evidence type="ECO:0000259" key="1">
    <source>
        <dbReference type="Pfam" id="PF01408"/>
    </source>
</evidence>
<feature type="domain" description="Gfo/Idh/MocA-like oxidoreductase N-terminal" evidence="1">
    <location>
        <begin position="5"/>
        <end position="119"/>
    </location>
</feature>
<name>A0ABV7GVE9_9RHOB</name>
<dbReference type="InterPro" id="IPR055170">
    <property type="entry name" value="GFO_IDH_MocA-like_dom"/>
</dbReference>
<keyword evidence="4" id="KW-1185">Reference proteome</keyword>
<evidence type="ECO:0000313" key="3">
    <source>
        <dbReference type="EMBL" id="MFC3144211.1"/>
    </source>
</evidence>
<dbReference type="Pfam" id="PF01408">
    <property type="entry name" value="GFO_IDH_MocA"/>
    <property type="match status" value="1"/>
</dbReference>
<gene>
    <name evidence="3" type="ORF">ACFOGP_15930</name>
</gene>
<dbReference type="PANTHER" id="PTHR43377">
    <property type="entry name" value="BILIVERDIN REDUCTASE A"/>
    <property type="match status" value="1"/>
</dbReference>
<dbReference type="PANTHER" id="PTHR43377:SF1">
    <property type="entry name" value="BILIVERDIN REDUCTASE A"/>
    <property type="match status" value="1"/>
</dbReference>
<proteinExistence type="predicted"/>
<dbReference type="SUPFAM" id="SSF51735">
    <property type="entry name" value="NAD(P)-binding Rossmann-fold domains"/>
    <property type="match status" value="1"/>
</dbReference>
<dbReference type="Gene3D" id="3.30.360.10">
    <property type="entry name" value="Dihydrodipicolinate Reductase, domain 2"/>
    <property type="match status" value="1"/>
</dbReference>
<sequence length="349" mass="37370">MQKLKAAVIGAGWFAAYSHIPTLAARAEVELDGVCRLGVDDLERVRDAFGFAFASEDYHEVLARRPDVVIVSSPHRFHYEQARAALEGGAHVMCEKPMTLDPDEAWDLVEIARRNDRHLLIANSHNYLPHVGALRDRIADGLIGEIEHVSCSFISVTREVFTGAAGLKRWDEAFFRPDRSTWQDPQGGGGFAYGQLSHSLALMFYLSGLVPDRVAALTRVAEGVDIADSAVLGCKGGATVSVSGSVAMPQGERALMRVFLAGSLGLVTAEFDLDRCDIKLNDGTRETLPLSAGDWAVNSAAPVDALVDLALGRGRNQSEGAIGAMTTATIHAMLASADKGGEMVGVVTR</sequence>
<dbReference type="Gene3D" id="3.40.50.720">
    <property type="entry name" value="NAD(P)-binding Rossmann-like Domain"/>
    <property type="match status" value="1"/>
</dbReference>
<dbReference type="InterPro" id="IPR051450">
    <property type="entry name" value="Gfo/Idh/MocA_Oxidoreductases"/>
</dbReference>
<comment type="caution">
    <text evidence="3">The sequence shown here is derived from an EMBL/GenBank/DDBJ whole genome shotgun (WGS) entry which is preliminary data.</text>
</comment>
<dbReference type="Pfam" id="PF22725">
    <property type="entry name" value="GFO_IDH_MocA_C3"/>
    <property type="match status" value="1"/>
</dbReference>
<accession>A0ABV7GVE9</accession>
<evidence type="ECO:0000259" key="2">
    <source>
        <dbReference type="Pfam" id="PF22725"/>
    </source>
</evidence>
<organism evidence="3 4">
    <name type="scientific">Psychromarinibacter halotolerans</name>
    <dbReference type="NCBI Taxonomy" id="1775175"/>
    <lineage>
        <taxon>Bacteria</taxon>
        <taxon>Pseudomonadati</taxon>
        <taxon>Pseudomonadota</taxon>
        <taxon>Alphaproteobacteria</taxon>
        <taxon>Rhodobacterales</taxon>
        <taxon>Paracoccaceae</taxon>
        <taxon>Psychromarinibacter</taxon>
    </lineage>
</organism>
<evidence type="ECO:0000313" key="4">
    <source>
        <dbReference type="Proteomes" id="UP001595632"/>
    </source>
</evidence>
<reference evidence="4" key="1">
    <citation type="journal article" date="2019" name="Int. J. Syst. Evol. Microbiol.">
        <title>The Global Catalogue of Microorganisms (GCM) 10K type strain sequencing project: providing services to taxonomists for standard genome sequencing and annotation.</title>
        <authorList>
            <consortium name="The Broad Institute Genomics Platform"/>
            <consortium name="The Broad Institute Genome Sequencing Center for Infectious Disease"/>
            <person name="Wu L."/>
            <person name="Ma J."/>
        </authorList>
    </citation>
    <scope>NUCLEOTIDE SEQUENCE [LARGE SCALE GENOMIC DNA]</scope>
    <source>
        <strain evidence="4">KCTC 52366</strain>
    </source>
</reference>
<protein>
    <submittedName>
        <fullName evidence="3">Gfo/Idh/MocA family protein</fullName>
    </submittedName>
</protein>
<dbReference type="Proteomes" id="UP001595632">
    <property type="component" value="Unassembled WGS sequence"/>
</dbReference>
<dbReference type="InterPro" id="IPR000683">
    <property type="entry name" value="Gfo/Idh/MocA-like_OxRdtase_N"/>
</dbReference>
<dbReference type="RefSeq" id="WP_275631471.1">
    <property type="nucleotide sequence ID" value="NZ_JARGYD010000001.1"/>
</dbReference>